<keyword evidence="3 10" id="KW-0132">Cell division</keyword>
<evidence type="ECO:0000256" key="4">
    <source>
        <dbReference type="ARBA" id="ARBA00022741"/>
    </source>
</evidence>
<feature type="domain" description="Mur ligase N-terminal catalytic" evidence="12">
    <location>
        <begin position="39"/>
        <end position="111"/>
    </location>
</feature>
<dbReference type="PANTHER" id="PTHR43024:SF1">
    <property type="entry name" value="UDP-N-ACETYLMURAMOYL-TRIPEPTIDE--D-ALANYL-D-ALANINE LIGASE"/>
    <property type="match status" value="1"/>
</dbReference>
<protein>
    <recommendedName>
        <fullName evidence="10 11">UDP-N-acetylmuramoyl-tripeptide--D-alanyl-D-alanine ligase</fullName>
        <ecNumber evidence="10 11">6.3.2.10</ecNumber>
    </recommendedName>
    <alternativeName>
        <fullName evidence="10">D-alanyl-D-alanine-adding enzyme</fullName>
    </alternativeName>
</protein>
<evidence type="ECO:0000256" key="1">
    <source>
        <dbReference type="ARBA" id="ARBA00022490"/>
    </source>
</evidence>
<dbReference type="GO" id="GO:0047480">
    <property type="term" value="F:UDP-N-acetylmuramoyl-tripeptide-D-alanyl-D-alanine ligase activity"/>
    <property type="evidence" value="ECO:0007669"/>
    <property type="project" value="UniProtKB-UniRule"/>
</dbReference>
<evidence type="ECO:0000259" key="12">
    <source>
        <dbReference type="Pfam" id="PF01225"/>
    </source>
</evidence>
<dbReference type="InterPro" id="IPR004101">
    <property type="entry name" value="Mur_ligase_C"/>
</dbReference>
<dbReference type="SUPFAM" id="SSF53244">
    <property type="entry name" value="MurD-like peptide ligases, peptide-binding domain"/>
    <property type="match status" value="1"/>
</dbReference>
<keyword evidence="8 10" id="KW-0131">Cell cycle</keyword>
<dbReference type="Pfam" id="PF02875">
    <property type="entry name" value="Mur_ligase_C"/>
    <property type="match status" value="1"/>
</dbReference>
<evidence type="ECO:0000256" key="8">
    <source>
        <dbReference type="ARBA" id="ARBA00023306"/>
    </source>
</evidence>
<evidence type="ECO:0000256" key="10">
    <source>
        <dbReference type="HAMAP-Rule" id="MF_02019"/>
    </source>
</evidence>
<dbReference type="InterPro" id="IPR035911">
    <property type="entry name" value="MurE/MurF_N"/>
</dbReference>
<dbReference type="Gene3D" id="3.90.190.20">
    <property type="entry name" value="Mur ligase, C-terminal domain"/>
    <property type="match status" value="1"/>
</dbReference>
<comment type="catalytic activity">
    <reaction evidence="10 11">
        <text>D-alanyl-D-alanine + UDP-N-acetyl-alpha-D-muramoyl-L-alanyl-gamma-D-glutamyl-meso-2,6-diaminopimelate + ATP = UDP-N-acetyl-alpha-D-muramoyl-L-alanyl-gamma-D-glutamyl-meso-2,6-diaminopimeloyl-D-alanyl-D-alanine + ADP + phosphate + H(+)</text>
        <dbReference type="Rhea" id="RHEA:28374"/>
        <dbReference type="ChEBI" id="CHEBI:15378"/>
        <dbReference type="ChEBI" id="CHEBI:30616"/>
        <dbReference type="ChEBI" id="CHEBI:43474"/>
        <dbReference type="ChEBI" id="CHEBI:57822"/>
        <dbReference type="ChEBI" id="CHEBI:61386"/>
        <dbReference type="ChEBI" id="CHEBI:83905"/>
        <dbReference type="ChEBI" id="CHEBI:456216"/>
        <dbReference type="EC" id="6.3.2.10"/>
    </reaction>
</comment>
<dbReference type="Pfam" id="PF08245">
    <property type="entry name" value="Mur_ligase_M"/>
    <property type="match status" value="1"/>
</dbReference>
<keyword evidence="1 10" id="KW-0963">Cytoplasm</keyword>
<keyword evidence="7 10" id="KW-0573">Peptidoglycan synthesis</keyword>
<dbReference type="HAMAP" id="MF_02019">
    <property type="entry name" value="MurF"/>
    <property type="match status" value="1"/>
</dbReference>
<reference evidence="15 16" key="1">
    <citation type="journal article" date="2011" name="EMBO J.">
        <title>Structural diversity of bacterial flagellar motors.</title>
        <authorList>
            <person name="Chen S."/>
            <person name="Beeby M."/>
            <person name="Murphy G.E."/>
            <person name="Leadbetter J.R."/>
            <person name="Hendrixson D.R."/>
            <person name="Briegel A."/>
            <person name="Li Z."/>
            <person name="Shi J."/>
            <person name="Tocheva E.I."/>
            <person name="Muller A."/>
            <person name="Dobro M.J."/>
            <person name="Jensen G.J."/>
        </authorList>
    </citation>
    <scope>NUCLEOTIDE SEQUENCE [LARGE SCALE GENOMIC DNA]</scope>
    <source>
        <strain evidence="15 16">ATCC 19624</strain>
    </source>
</reference>
<dbReference type="EC" id="6.3.2.10" evidence="10 11"/>
<keyword evidence="2 10" id="KW-0436">Ligase</keyword>
<accession>F3KQ66</accession>
<dbReference type="GO" id="GO:0008766">
    <property type="term" value="F:UDP-N-acetylmuramoylalanyl-D-glutamyl-2,6-diaminopimelate-D-alanyl-D-alanine ligase activity"/>
    <property type="evidence" value="ECO:0007669"/>
    <property type="project" value="RHEA"/>
</dbReference>
<keyword evidence="6 10" id="KW-0133">Cell shape</keyword>
<evidence type="ECO:0000256" key="9">
    <source>
        <dbReference type="ARBA" id="ARBA00023316"/>
    </source>
</evidence>
<feature type="domain" description="Mur ligase central" evidence="14">
    <location>
        <begin position="126"/>
        <end position="325"/>
    </location>
</feature>
<dbReference type="PANTHER" id="PTHR43024">
    <property type="entry name" value="UDP-N-ACETYLMURAMOYL-TRIPEPTIDE--D-ALANYL-D-ALANINE LIGASE"/>
    <property type="match status" value="1"/>
</dbReference>
<dbReference type="AlphaFoldDB" id="F3KQ66"/>
<dbReference type="EMBL" id="AEGR01000032">
    <property type="protein sequence ID" value="EGI78033.1"/>
    <property type="molecule type" value="Genomic_DNA"/>
</dbReference>
<sequence>MNDITEPMFGLRDILPWLGNAQLLADEAGGPAVDEVRVRRVHTDSRTLREGDLFVALRGDRFDGNAFLAQARAAGAVAALCSDAAALRQAQLPGIVVSDTRRALGQLAQGWRQHIARGHRLPLIAVTGSNGKTTVTQMTAAILRAHKPQTMLATEGNFNNDIGVPLTLLRLRPRHELAVVELGMNHPGEIAELAAITRPTVALVNNAQREHQEFMHSIEAVARENGAVISALGADGVAVFPSDDAYTGIWHELAGARSRLTFSVNDAAADLHCADPALAAPQWQVDDKGGRWEVQARTPAGALRFTLRVAGLHNVKNALAAAACALAAGVPLNAIARGLESFEPVSGRSRALRLPVAGRELTLIDDTYNANPDSVRAAIDVLASLPGPRLLVLGDMGEVGQEGPRFHAEVGTYARARGIELLHTLGEMSEATTQAFTGGMHHGQDIDALNLVVLASLPQVHSVLVKGSRFMKMERVVQAIQAYAAMEKEIQHAASS</sequence>
<dbReference type="eggNOG" id="COG0770">
    <property type="taxonomic scope" value="Bacteria"/>
</dbReference>
<gene>
    <name evidence="10" type="primary">murF</name>
    <name evidence="15" type="ORF">HGR_02902</name>
</gene>
<dbReference type="InterPro" id="IPR036615">
    <property type="entry name" value="Mur_ligase_C_dom_sf"/>
</dbReference>
<keyword evidence="16" id="KW-1185">Reference proteome</keyword>
<name>F3KQ66_9BURK</name>
<comment type="pathway">
    <text evidence="10 11">Cell wall biogenesis; peptidoglycan biosynthesis.</text>
</comment>
<feature type="binding site" evidence="10">
    <location>
        <begin position="128"/>
        <end position="134"/>
    </location>
    <ligand>
        <name>ATP</name>
        <dbReference type="ChEBI" id="CHEBI:30616"/>
    </ligand>
</feature>
<dbReference type="InterPro" id="IPR005863">
    <property type="entry name" value="UDP-N-AcMur_synth"/>
</dbReference>
<dbReference type="RefSeq" id="WP_006296560.1">
    <property type="nucleotide sequence ID" value="NZ_AEGR01000032.1"/>
</dbReference>
<dbReference type="InterPro" id="IPR000713">
    <property type="entry name" value="Mur_ligase_N"/>
</dbReference>
<dbReference type="InterPro" id="IPR051046">
    <property type="entry name" value="MurCDEF_CellWall_CoF430Synth"/>
</dbReference>
<dbReference type="GO" id="GO:0009252">
    <property type="term" value="P:peptidoglycan biosynthetic process"/>
    <property type="evidence" value="ECO:0007669"/>
    <property type="project" value="UniProtKB-UniRule"/>
</dbReference>
<dbReference type="STRING" id="887062.HGR_02902"/>
<evidence type="ECO:0000259" key="13">
    <source>
        <dbReference type="Pfam" id="PF02875"/>
    </source>
</evidence>
<proteinExistence type="inferred from homology"/>
<evidence type="ECO:0000313" key="15">
    <source>
        <dbReference type="EMBL" id="EGI78033.1"/>
    </source>
</evidence>
<dbReference type="GO" id="GO:0005737">
    <property type="term" value="C:cytoplasm"/>
    <property type="evidence" value="ECO:0007669"/>
    <property type="project" value="UniProtKB-SubCell"/>
</dbReference>
<dbReference type="UniPathway" id="UPA00219"/>
<evidence type="ECO:0000256" key="6">
    <source>
        <dbReference type="ARBA" id="ARBA00022960"/>
    </source>
</evidence>
<evidence type="ECO:0000256" key="11">
    <source>
        <dbReference type="RuleBase" id="RU004136"/>
    </source>
</evidence>
<dbReference type="Gene3D" id="3.40.1390.10">
    <property type="entry name" value="MurE/MurF, N-terminal domain"/>
    <property type="match status" value="1"/>
</dbReference>
<dbReference type="InterPro" id="IPR036565">
    <property type="entry name" value="Mur-like_cat_sf"/>
</dbReference>
<keyword evidence="4 10" id="KW-0547">Nucleotide-binding</keyword>
<dbReference type="SUPFAM" id="SSF63418">
    <property type="entry name" value="MurE/MurF N-terminal domain"/>
    <property type="match status" value="1"/>
</dbReference>
<organism evidence="15 16">
    <name type="scientific">Hylemonella gracilis ATCC 19624</name>
    <dbReference type="NCBI Taxonomy" id="887062"/>
    <lineage>
        <taxon>Bacteria</taxon>
        <taxon>Pseudomonadati</taxon>
        <taxon>Pseudomonadota</taxon>
        <taxon>Betaproteobacteria</taxon>
        <taxon>Burkholderiales</taxon>
        <taxon>Comamonadaceae</taxon>
        <taxon>Hylemonella</taxon>
    </lineage>
</organism>
<dbReference type="GO" id="GO:0051301">
    <property type="term" value="P:cell division"/>
    <property type="evidence" value="ECO:0007669"/>
    <property type="project" value="UniProtKB-KW"/>
</dbReference>
<evidence type="ECO:0000256" key="2">
    <source>
        <dbReference type="ARBA" id="ARBA00022598"/>
    </source>
</evidence>
<evidence type="ECO:0000256" key="3">
    <source>
        <dbReference type="ARBA" id="ARBA00022618"/>
    </source>
</evidence>
<dbReference type="NCBIfam" id="TIGR01143">
    <property type="entry name" value="murF"/>
    <property type="match status" value="1"/>
</dbReference>
<dbReference type="InterPro" id="IPR013221">
    <property type="entry name" value="Mur_ligase_cen"/>
</dbReference>
<dbReference type="GO" id="GO:0008360">
    <property type="term" value="P:regulation of cell shape"/>
    <property type="evidence" value="ECO:0007669"/>
    <property type="project" value="UniProtKB-KW"/>
</dbReference>
<comment type="subcellular location">
    <subcellularLocation>
        <location evidence="10 11">Cytoplasm</location>
    </subcellularLocation>
</comment>
<comment type="function">
    <text evidence="10 11">Involved in cell wall formation. Catalyzes the final step in the synthesis of UDP-N-acetylmuramoyl-pentapeptide, the precursor of murein.</text>
</comment>
<dbReference type="GO" id="GO:0005524">
    <property type="term" value="F:ATP binding"/>
    <property type="evidence" value="ECO:0007669"/>
    <property type="project" value="UniProtKB-UniRule"/>
</dbReference>
<evidence type="ECO:0000259" key="14">
    <source>
        <dbReference type="Pfam" id="PF08245"/>
    </source>
</evidence>
<keyword evidence="9 10" id="KW-0961">Cell wall biogenesis/degradation</keyword>
<evidence type="ECO:0000313" key="16">
    <source>
        <dbReference type="Proteomes" id="UP000016368"/>
    </source>
</evidence>
<evidence type="ECO:0000256" key="7">
    <source>
        <dbReference type="ARBA" id="ARBA00022984"/>
    </source>
</evidence>
<dbReference type="SUPFAM" id="SSF53623">
    <property type="entry name" value="MurD-like peptide ligases, catalytic domain"/>
    <property type="match status" value="1"/>
</dbReference>
<dbReference type="Proteomes" id="UP000016368">
    <property type="component" value="Unassembled WGS sequence"/>
</dbReference>
<evidence type="ECO:0000256" key="5">
    <source>
        <dbReference type="ARBA" id="ARBA00022840"/>
    </source>
</evidence>
<keyword evidence="5 10" id="KW-0067">ATP-binding</keyword>
<dbReference type="Pfam" id="PF01225">
    <property type="entry name" value="Mur_ligase"/>
    <property type="match status" value="1"/>
</dbReference>
<dbReference type="GO" id="GO:0071555">
    <property type="term" value="P:cell wall organization"/>
    <property type="evidence" value="ECO:0007669"/>
    <property type="project" value="UniProtKB-KW"/>
</dbReference>
<dbReference type="Gene3D" id="3.40.1190.10">
    <property type="entry name" value="Mur-like, catalytic domain"/>
    <property type="match status" value="1"/>
</dbReference>
<comment type="similarity">
    <text evidence="10">Belongs to the MurCDEF family. MurF subfamily.</text>
</comment>
<feature type="domain" description="Mur ligase C-terminal" evidence="13">
    <location>
        <begin position="359"/>
        <end position="469"/>
    </location>
</feature>
<comment type="caution">
    <text evidence="15">The sequence shown here is derived from an EMBL/GenBank/DDBJ whole genome shotgun (WGS) entry which is preliminary data.</text>
</comment>